<dbReference type="AlphaFoldDB" id="A0A4Q9MUM1"/>
<protein>
    <submittedName>
        <fullName evidence="1">Uncharacterized protein</fullName>
    </submittedName>
</protein>
<reference evidence="1" key="1">
    <citation type="submission" date="2019-01" db="EMBL/GenBank/DDBJ databases">
        <title>Draft genome sequences of three monokaryotic isolates of the white-rot basidiomycete fungus Dichomitus squalens.</title>
        <authorList>
            <consortium name="DOE Joint Genome Institute"/>
            <person name="Lopez S.C."/>
            <person name="Andreopoulos B."/>
            <person name="Pangilinan J."/>
            <person name="Lipzen A."/>
            <person name="Riley R."/>
            <person name="Ahrendt S."/>
            <person name="Ng V."/>
            <person name="Barry K."/>
            <person name="Daum C."/>
            <person name="Grigoriev I.V."/>
            <person name="Hilden K.S."/>
            <person name="Makela M.R."/>
            <person name="de Vries R.P."/>
        </authorList>
    </citation>
    <scope>NUCLEOTIDE SEQUENCE [LARGE SCALE GENOMIC DNA]</scope>
    <source>
        <strain evidence="1">OM18370.1</strain>
    </source>
</reference>
<dbReference type="EMBL" id="ML143408">
    <property type="protein sequence ID" value="TBU30121.1"/>
    <property type="molecule type" value="Genomic_DNA"/>
</dbReference>
<dbReference type="Proteomes" id="UP000292957">
    <property type="component" value="Unassembled WGS sequence"/>
</dbReference>
<proteinExistence type="predicted"/>
<gene>
    <name evidence="1" type="ORF">BD311DRAFT_755342</name>
</gene>
<sequence length="55" mass="6308">MHPIRFLTNDWTAQLSRWLPRSPTDHRPSPSTWCRPCVPAPRIPSAKPDGELFPS</sequence>
<accession>A0A4Q9MUM1</accession>
<evidence type="ECO:0000313" key="1">
    <source>
        <dbReference type="EMBL" id="TBU30121.1"/>
    </source>
</evidence>
<name>A0A4Q9MUM1_9APHY</name>
<organism evidence="1">
    <name type="scientific">Dichomitus squalens</name>
    <dbReference type="NCBI Taxonomy" id="114155"/>
    <lineage>
        <taxon>Eukaryota</taxon>
        <taxon>Fungi</taxon>
        <taxon>Dikarya</taxon>
        <taxon>Basidiomycota</taxon>
        <taxon>Agaricomycotina</taxon>
        <taxon>Agaricomycetes</taxon>
        <taxon>Polyporales</taxon>
        <taxon>Polyporaceae</taxon>
        <taxon>Dichomitus</taxon>
    </lineage>
</organism>